<reference evidence="2" key="1">
    <citation type="journal article" date="2019" name="Int. J. Syst. Evol. Microbiol.">
        <title>The Global Catalogue of Microorganisms (GCM) 10K type strain sequencing project: providing services to taxonomists for standard genome sequencing and annotation.</title>
        <authorList>
            <consortium name="The Broad Institute Genomics Platform"/>
            <consortium name="The Broad Institute Genome Sequencing Center for Infectious Disease"/>
            <person name="Wu L."/>
            <person name="Ma J."/>
        </authorList>
    </citation>
    <scope>NUCLEOTIDE SEQUENCE [LARGE SCALE GENOMIC DNA]</scope>
    <source>
        <strain evidence="2">FCH27</strain>
    </source>
</reference>
<dbReference type="RefSeq" id="WP_255890564.1">
    <property type="nucleotide sequence ID" value="NZ_JAFMZM010000003.1"/>
</dbReference>
<evidence type="ECO:0000313" key="2">
    <source>
        <dbReference type="Proteomes" id="UP001596524"/>
    </source>
</evidence>
<organism evidence="1 2">
    <name type="scientific">Nocardioides astragali</name>
    <dbReference type="NCBI Taxonomy" id="1776736"/>
    <lineage>
        <taxon>Bacteria</taxon>
        <taxon>Bacillati</taxon>
        <taxon>Actinomycetota</taxon>
        <taxon>Actinomycetes</taxon>
        <taxon>Propionibacteriales</taxon>
        <taxon>Nocardioidaceae</taxon>
        <taxon>Nocardioides</taxon>
    </lineage>
</organism>
<evidence type="ECO:0000313" key="1">
    <source>
        <dbReference type="EMBL" id="MFC7358662.1"/>
    </source>
</evidence>
<sequence>MTTQVPPQRTIRTLAPAVAGWLLVLTGSGHTAPVVVGSGSPTASESRAHETMAATSVVIGGSSAATGTCSRGSA</sequence>
<dbReference type="Proteomes" id="UP001596524">
    <property type="component" value="Unassembled WGS sequence"/>
</dbReference>
<proteinExistence type="predicted"/>
<dbReference type="EMBL" id="JBHTCH010000001">
    <property type="protein sequence ID" value="MFC7358662.1"/>
    <property type="molecule type" value="Genomic_DNA"/>
</dbReference>
<accession>A0ABW2MXN3</accession>
<gene>
    <name evidence="1" type="ORF">ACFQO6_00160</name>
</gene>
<comment type="caution">
    <text evidence="1">The sequence shown here is derived from an EMBL/GenBank/DDBJ whole genome shotgun (WGS) entry which is preliminary data.</text>
</comment>
<protein>
    <submittedName>
        <fullName evidence="1">Uncharacterized protein</fullName>
    </submittedName>
</protein>
<name>A0ABW2MXN3_9ACTN</name>
<keyword evidence="2" id="KW-1185">Reference proteome</keyword>